<keyword evidence="4 9" id="KW-0808">Transferase</keyword>
<dbReference type="NCBIfam" id="NF002834">
    <property type="entry name" value="PRK03011.1-5"/>
    <property type="match status" value="1"/>
</dbReference>
<dbReference type="GeneID" id="63459478"/>
<dbReference type="STRING" id="1121387.GCA_000429885_02061"/>
<organism evidence="11 12">
    <name type="scientific">Dermatophilus congolensis</name>
    <dbReference type="NCBI Taxonomy" id="1863"/>
    <lineage>
        <taxon>Bacteria</taxon>
        <taxon>Bacillati</taxon>
        <taxon>Actinomycetota</taxon>
        <taxon>Actinomycetes</taxon>
        <taxon>Micrococcales</taxon>
        <taxon>Dermatophilaceae</taxon>
        <taxon>Dermatophilus</taxon>
    </lineage>
</organism>
<keyword evidence="6 9" id="KW-0418">Kinase</keyword>
<dbReference type="PROSITE" id="PS01076">
    <property type="entry name" value="ACETATE_KINASE_2"/>
    <property type="match status" value="1"/>
</dbReference>
<comment type="catalytic activity">
    <reaction evidence="8 9">
        <text>butanoate + ATP = butanoyl phosphate + ADP</text>
        <dbReference type="Rhea" id="RHEA:13585"/>
        <dbReference type="ChEBI" id="CHEBI:17968"/>
        <dbReference type="ChEBI" id="CHEBI:30616"/>
        <dbReference type="ChEBI" id="CHEBI:58079"/>
        <dbReference type="ChEBI" id="CHEBI:456216"/>
        <dbReference type="EC" id="2.7.2.7"/>
    </reaction>
</comment>
<dbReference type="HAMAP" id="MF_00542">
    <property type="entry name" value="Butyrate_kinase"/>
    <property type="match status" value="1"/>
</dbReference>
<evidence type="ECO:0000256" key="4">
    <source>
        <dbReference type="ARBA" id="ARBA00022679"/>
    </source>
</evidence>
<dbReference type="InterPro" id="IPR023865">
    <property type="entry name" value="Aliphatic_acid_kinase_CS"/>
</dbReference>
<dbReference type="OrthoDB" id="9771859at2"/>
<dbReference type="EC" id="2.7.2.7" evidence="9"/>
<evidence type="ECO:0000313" key="12">
    <source>
        <dbReference type="Proteomes" id="UP000242637"/>
    </source>
</evidence>
<keyword evidence="3 9" id="KW-0963">Cytoplasm</keyword>
<evidence type="ECO:0000256" key="8">
    <source>
        <dbReference type="ARBA" id="ARBA00048596"/>
    </source>
</evidence>
<dbReference type="AlphaFoldDB" id="A0A239VHP9"/>
<dbReference type="EMBL" id="LT906453">
    <property type="protein sequence ID" value="SNV21490.1"/>
    <property type="molecule type" value="Genomic_DNA"/>
</dbReference>
<dbReference type="Proteomes" id="UP000242637">
    <property type="component" value="Chromosome 1"/>
</dbReference>
<sequence>MKHILAINPGATSTKIAVYNDTTELFREEITYDPHHFAHTTHVIDQLDTRANDIEKILRDRSENNFDAVVGRGGLIGPVAPGAITVDDTFEDIVRNRPTLQHASNLGGPLARIMAATFGIPNAPAYVYDPVTVDEISDVARITGIAGIHRESIGHHLNMRAVAIDLANKLGKGYPNSDIIVVHIGGGSSASAHQHGTVIDFISDDEIQFSAERSGGLPLKTVTTLLNTMSVEEFTQLVRSRAGLRSHADTTDLRVLENRIDNGDTHAALILEAMALNIAKAIGCLATTMKGSVDAIILTGGMAHSNRLCTLVAERTAFIAPLHPYPGEAEMTALAAGALRVLNGEEHAHTLTQ</sequence>
<evidence type="ECO:0000256" key="10">
    <source>
        <dbReference type="RuleBase" id="RU003835"/>
    </source>
</evidence>
<dbReference type="RefSeq" id="WP_028327975.1">
    <property type="nucleotide sequence ID" value="NZ_JAAFNI010000001.1"/>
</dbReference>
<dbReference type="GO" id="GO:0005737">
    <property type="term" value="C:cytoplasm"/>
    <property type="evidence" value="ECO:0007669"/>
    <property type="project" value="UniProtKB-SubCell"/>
</dbReference>
<proteinExistence type="inferred from homology"/>
<protein>
    <recommendedName>
        <fullName evidence="9">Probable butyrate kinase</fullName>
        <shortName evidence="9">BK</shortName>
        <ecNumber evidence="9">2.7.2.7</ecNumber>
    </recommendedName>
    <alternativeName>
        <fullName evidence="9">Branched-chain carboxylic acid kinase</fullName>
    </alternativeName>
</protein>
<dbReference type="PANTHER" id="PTHR21060">
    <property type="entry name" value="ACETATE KINASE"/>
    <property type="match status" value="1"/>
</dbReference>
<name>A0A239VHP9_9MICO</name>
<accession>A0A239VHP9</accession>
<keyword evidence="5 9" id="KW-0547">Nucleotide-binding</keyword>
<keyword evidence="12" id="KW-1185">Reference proteome</keyword>
<dbReference type="CDD" id="cd24011">
    <property type="entry name" value="ASKHA_NBD_BK"/>
    <property type="match status" value="1"/>
</dbReference>
<dbReference type="InterPro" id="IPR011245">
    <property type="entry name" value="Butyrate_kin"/>
</dbReference>
<keyword evidence="7 9" id="KW-0067">ATP-binding</keyword>
<dbReference type="PANTHER" id="PTHR21060:SF3">
    <property type="entry name" value="BUTYRATE KINASE 2-RELATED"/>
    <property type="match status" value="1"/>
</dbReference>
<dbReference type="KEGG" id="dco:SAMEA4475696_1249"/>
<comment type="subcellular location">
    <subcellularLocation>
        <location evidence="1 9">Cytoplasm</location>
    </subcellularLocation>
</comment>
<dbReference type="GO" id="GO:0008776">
    <property type="term" value="F:acetate kinase activity"/>
    <property type="evidence" value="ECO:0007669"/>
    <property type="project" value="TreeGrafter"/>
</dbReference>
<dbReference type="GO" id="GO:0006083">
    <property type="term" value="P:acetate metabolic process"/>
    <property type="evidence" value="ECO:0007669"/>
    <property type="project" value="TreeGrafter"/>
</dbReference>
<evidence type="ECO:0000256" key="2">
    <source>
        <dbReference type="ARBA" id="ARBA00008748"/>
    </source>
</evidence>
<evidence type="ECO:0000256" key="5">
    <source>
        <dbReference type="ARBA" id="ARBA00022741"/>
    </source>
</evidence>
<evidence type="ECO:0000256" key="9">
    <source>
        <dbReference type="HAMAP-Rule" id="MF_00542"/>
    </source>
</evidence>
<evidence type="ECO:0000256" key="1">
    <source>
        <dbReference type="ARBA" id="ARBA00004496"/>
    </source>
</evidence>
<dbReference type="SUPFAM" id="SSF53067">
    <property type="entry name" value="Actin-like ATPase domain"/>
    <property type="match status" value="2"/>
</dbReference>
<evidence type="ECO:0000256" key="3">
    <source>
        <dbReference type="ARBA" id="ARBA00022490"/>
    </source>
</evidence>
<dbReference type="PRINTS" id="PR00471">
    <property type="entry name" value="ACETATEKNASE"/>
</dbReference>
<evidence type="ECO:0000313" key="11">
    <source>
        <dbReference type="EMBL" id="SNV21490.1"/>
    </source>
</evidence>
<dbReference type="InterPro" id="IPR000890">
    <property type="entry name" value="Aliphatic_acid_kin_short-chain"/>
</dbReference>
<gene>
    <name evidence="11" type="primary">buk2</name>
    <name evidence="9" type="synonym">buk</name>
    <name evidence="11" type="ORF">SAMEA4475696_01249</name>
</gene>
<dbReference type="Pfam" id="PF00871">
    <property type="entry name" value="Acetate_kinase"/>
    <property type="match status" value="1"/>
</dbReference>
<dbReference type="Gene3D" id="3.30.420.40">
    <property type="match status" value="2"/>
</dbReference>
<dbReference type="NCBIfam" id="TIGR02707">
    <property type="entry name" value="butyr_kinase"/>
    <property type="match status" value="1"/>
</dbReference>
<reference evidence="11 12" key="1">
    <citation type="submission" date="2017-06" db="EMBL/GenBank/DDBJ databases">
        <authorList>
            <consortium name="Pathogen Informatics"/>
        </authorList>
    </citation>
    <scope>NUCLEOTIDE SEQUENCE [LARGE SCALE GENOMIC DNA]</scope>
    <source>
        <strain evidence="11 12">NCTC13039</strain>
    </source>
</reference>
<dbReference type="GO" id="GO:0005524">
    <property type="term" value="F:ATP binding"/>
    <property type="evidence" value="ECO:0007669"/>
    <property type="project" value="UniProtKB-KW"/>
</dbReference>
<evidence type="ECO:0000256" key="6">
    <source>
        <dbReference type="ARBA" id="ARBA00022777"/>
    </source>
</evidence>
<comment type="similarity">
    <text evidence="2 9 10">Belongs to the acetokinase family.</text>
</comment>
<dbReference type="GO" id="GO:0047761">
    <property type="term" value="F:butyrate kinase activity"/>
    <property type="evidence" value="ECO:0007669"/>
    <property type="project" value="UniProtKB-UniRule"/>
</dbReference>
<dbReference type="PIRSF" id="PIRSF036458">
    <property type="entry name" value="Butyrate_kin"/>
    <property type="match status" value="1"/>
</dbReference>
<evidence type="ECO:0000256" key="7">
    <source>
        <dbReference type="ARBA" id="ARBA00022840"/>
    </source>
</evidence>
<dbReference type="InterPro" id="IPR043129">
    <property type="entry name" value="ATPase_NBD"/>
</dbReference>